<dbReference type="PROSITE" id="PS50928">
    <property type="entry name" value="ABC_TM1"/>
    <property type="match status" value="1"/>
</dbReference>
<evidence type="ECO:0000256" key="8">
    <source>
        <dbReference type="ARBA" id="ARBA00022840"/>
    </source>
</evidence>
<dbReference type="CDD" id="cd03257">
    <property type="entry name" value="ABC_NikE_OppD_transporters"/>
    <property type="match status" value="1"/>
</dbReference>
<evidence type="ECO:0000313" key="15">
    <source>
        <dbReference type="EMBL" id="BDZ52041.1"/>
    </source>
</evidence>
<evidence type="ECO:0000256" key="4">
    <source>
        <dbReference type="ARBA" id="ARBA00022448"/>
    </source>
</evidence>
<comment type="similarity">
    <text evidence="3">Belongs to the ABC transporter superfamily.</text>
</comment>
<evidence type="ECO:0000256" key="5">
    <source>
        <dbReference type="ARBA" id="ARBA00022475"/>
    </source>
</evidence>
<evidence type="ECO:0000256" key="11">
    <source>
        <dbReference type="RuleBase" id="RU363032"/>
    </source>
</evidence>
<dbReference type="GO" id="GO:0005524">
    <property type="term" value="F:ATP binding"/>
    <property type="evidence" value="ECO:0007669"/>
    <property type="project" value="UniProtKB-KW"/>
</dbReference>
<evidence type="ECO:0000256" key="3">
    <source>
        <dbReference type="ARBA" id="ARBA00005417"/>
    </source>
</evidence>
<sequence>MIILTLAAVVAVIEPWILPFPPERVQIQLTNAAPFTTEYLLGGDKFGRDILSELIAGTRDAILASLILTSIAVGLGTAFGLVAGYFGGIIDTVCTWVFGVLIAVPGIILLIALYTLIDISMPVAMAALGVLSSTGIFYLVRSLTRNVRNEPYVDAARVSGLSNLRIVGRHVLLAIRGPIVILAAFLAGGALAVSAGLDFLGLGDSSKASWGSILNDAFGNYYIAPWQLIWPGLTLGLVMASFVILGNAMRDAMEGTYIKPSARARRREVAEALRHAGIREQDREAGGSAPTERSDALLDVSDLRVGYRNGDSLRSVIRGVSFQVRTGEVLGLVGESGSGKTQTVFSALGLLPESAIVIGGSIRLDGHELLGRSERELSRFRGAQMAYVPQEPMSNLDPSFRVGPQIVEGIRVQTDLGRREATSLALDMLEKVGIRDPRRTFRSYPHEISGGMAQRVLIAAAIACKPKLLIADEPTTALDVTVQAEVLDLLRDLQQEFRMGVLIVTHNLGVVADLCDRVIVMREGEIVETGDVGDVLKRPSHEYTKTLLDSLLDEAEPKTESPSREESARV</sequence>
<evidence type="ECO:0000256" key="10">
    <source>
        <dbReference type="ARBA" id="ARBA00023136"/>
    </source>
</evidence>
<dbReference type="PROSITE" id="PS50893">
    <property type="entry name" value="ABC_TRANSPORTER_2"/>
    <property type="match status" value="1"/>
</dbReference>
<feature type="domain" description="ABC transmembrane type-1" evidence="14">
    <location>
        <begin position="62"/>
        <end position="246"/>
    </location>
</feature>
<keyword evidence="9 11" id="KW-1133">Transmembrane helix</keyword>
<feature type="transmembrane region" description="Helical" evidence="11">
    <location>
        <begin position="93"/>
        <end position="117"/>
    </location>
</feature>
<evidence type="ECO:0000256" key="6">
    <source>
        <dbReference type="ARBA" id="ARBA00022692"/>
    </source>
</evidence>
<evidence type="ECO:0000256" key="7">
    <source>
        <dbReference type="ARBA" id="ARBA00022741"/>
    </source>
</evidence>
<feature type="domain" description="ABC transporter" evidence="13">
    <location>
        <begin position="298"/>
        <end position="548"/>
    </location>
</feature>
<evidence type="ECO:0000256" key="2">
    <source>
        <dbReference type="ARBA" id="ARBA00004202"/>
    </source>
</evidence>
<gene>
    <name evidence="15" type="ORF">GCM10025867_42820</name>
</gene>
<dbReference type="SUPFAM" id="SSF52540">
    <property type="entry name" value="P-loop containing nucleoside triphosphate hydrolases"/>
    <property type="match status" value="1"/>
</dbReference>
<dbReference type="Gene3D" id="1.10.3720.10">
    <property type="entry name" value="MetI-like"/>
    <property type="match status" value="1"/>
</dbReference>
<dbReference type="Proteomes" id="UP001321486">
    <property type="component" value="Chromosome"/>
</dbReference>
<feature type="region of interest" description="Disordered" evidence="12">
    <location>
        <begin position="551"/>
        <end position="570"/>
    </location>
</feature>
<keyword evidence="6 11" id="KW-0812">Transmembrane</keyword>
<dbReference type="InterPro" id="IPR027417">
    <property type="entry name" value="P-loop_NTPase"/>
</dbReference>
<keyword evidence="10 11" id="KW-0472">Membrane</keyword>
<dbReference type="InterPro" id="IPR035906">
    <property type="entry name" value="MetI-like_sf"/>
</dbReference>
<evidence type="ECO:0000259" key="14">
    <source>
        <dbReference type="PROSITE" id="PS50928"/>
    </source>
</evidence>
<dbReference type="InterPro" id="IPR003439">
    <property type="entry name" value="ABC_transporter-like_ATP-bd"/>
</dbReference>
<keyword evidence="7" id="KW-0547">Nucleotide-binding</keyword>
<keyword evidence="8 15" id="KW-0067">ATP-binding</keyword>
<dbReference type="InterPro" id="IPR000515">
    <property type="entry name" value="MetI-like"/>
</dbReference>
<dbReference type="PANTHER" id="PTHR43297:SF2">
    <property type="entry name" value="DIPEPTIDE TRANSPORT ATP-BINDING PROTEIN DPPD"/>
    <property type="match status" value="1"/>
</dbReference>
<keyword evidence="4 11" id="KW-0813">Transport</keyword>
<feature type="compositionally biased region" description="Basic and acidic residues" evidence="12">
    <location>
        <begin position="555"/>
        <end position="570"/>
    </location>
</feature>
<reference evidence="16" key="1">
    <citation type="journal article" date="2019" name="Int. J. Syst. Evol. Microbiol.">
        <title>The Global Catalogue of Microorganisms (GCM) 10K type strain sequencing project: providing services to taxonomists for standard genome sequencing and annotation.</title>
        <authorList>
            <consortium name="The Broad Institute Genomics Platform"/>
            <consortium name="The Broad Institute Genome Sequencing Center for Infectious Disease"/>
            <person name="Wu L."/>
            <person name="Ma J."/>
        </authorList>
    </citation>
    <scope>NUCLEOTIDE SEQUENCE [LARGE SCALE GENOMIC DNA]</scope>
    <source>
        <strain evidence="16">NBRC 108728</strain>
    </source>
</reference>
<dbReference type="InterPro" id="IPR017871">
    <property type="entry name" value="ABC_transporter-like_CS"/>
</dbReference>
<evidence type="ECO:0000256" key="9">
    <source>
        <dbReference type="ARBA" id="ARBA00022989"/>
    </source>
</evidence>
<evidence type="ECO:0000313" key="16">
    <source>
        <dbReference type="Proteomes" id="UP001321486"/>
    </source>
</evidence>
<accession>A0ABM8GU85</accession>
<keyword evidence="5" id="KW-1003">Cell membrane</keyword>
<dbReference type="CDD" id="cd06261">
    <property type="entry name" value="TM_PBP2"/>
    <property type="match status" value="1"/>
</dbReference>
<dbReference type="Pfam" id="PF00528">
    <property type="entry name" value="BPD_transp_1"/>
    <property type="match status" value="1"/>
</dbReference>
<keyword evidence="16" id="KW-1185">Reference proteome</keyword>
<feature type="transmembrane region" description="Helical" evidence="11">
    <location>
        <begin position="222"/>
        <end position="245"/>
    </location>
</feature>
<dbReference type="SUPFAM" id="SSF161098">
    <property type="entry name" value="MetI-like"/>
    <property type="match status" value="1"/>
</dbReference>
<dbReference type="SMART" id="SM00382">
    <property type="entry name" value="AAA"/>
    <property type="match status" value="1"/>
</dbReference>
<dbReference type="PROSITE" id="PS00211">
    <property type="entry name" value="ABC_TRANSPORTER_1"/>
    <property type="match status" value="1"/>
</dbReference>
<evidence type="ECO:0000256" key="12">
    <source>
        <dbReference type="SAM" id="MobiDB-lite"/>
    </source>
</evidence>
<organism evidence="15 16">
    <name type="scientific">Frondihabitans sucicola</name>
    <dbReference type="NCBI Taxonomy" id="1268041"/>
    <lineage>
        <taxon>Bacteria</taxon>
        <taxon>Bacillati</taxon>
        <taxon>Actinomycetota</taxon>
        <taxon>Actinomycetes</taxon>
        <taxon>Micrococcales</taxon>
        <taxon>Microbacteriaceae</taxon>
        <taxon>Frondihabitans</taxon>
    </lineage>
</organism>
<evidence type="ECO:0000256" key="1">
    <source>
        <dbReference type="ARBA" id="ARBA00004141"/>
    </source>
</evidence>
<dbReference type="RefSeq" id="WP_286344685.1">
    <property type="nucleotide sequence ID" value="NZ_AP027732.1"/>
</dbReference>
<dbReference type="InterPro" id="IPR003593">
    <property type="entry name" value="AAA+_ATPase"/>
</dbReference>
<dbReference type="InterPro" id="IPR050388">
    <property type="entry name" value="ABC_Ni/Peptide_Import"/>
</dbReference>
<protein>
    <submittedName>
        <fullName evidence="15">Dipeptide/oligopeptide/nickel ABC transporter ATP-binding protein</fullName>
    </submittedName>
</protein>
<evidence type="ECO:0000259" key="13">
    <source>
        <dbReference type="PROSITE" id="PS50893"/>
    </source>
</evidence>
<dbReference type="Gene3D" id="3.40.50.300">
    <property type="entry name" value="P-loop containing nucleotide triphosphate hydrolases"/>
    <property type="match status" value="1"/>
</dbReference>
<dbReference type="Pfam" id="PF00005">
    <property type="entry name" value="ABC_tran"/>
    <property type="match status" value="1"/>
</dbReference>
<dbReference type="EMBL" id="AP027732">
    <property type="protein sequence ID" value="BDZ52041.1"/>
    <property type="molecule type" value="Genomic_DNA"/>
</dbReference>
<comment type="subcellular location">
    <subcellularLocation>
        <location evidence="11">Cell membrane</location>
        <topology evidence="11">Multi-pass membrane protein</topology>
    </subcellularLocation>
    <subcellularLocation>
        <location evidence="2">Cell membrane</location>
        <topology evidence="2">Peripheral membrane protein</topology>
    </subcellularLocation>
    <subcellularLocation>
        <location evidence="1">Membrane</location>
        <topology evidence="1">Multi-pass membrane protein</topology>
    </subcellularLocation>
</comment>
<name>A0ABM8GU85_9MICO</name>
<feature type="transmembrane region" description="Helical" evidence="11">
    <location>
        <begin position="61"/>
        <end position="86"/>
    </location>
</feature>
<comment type="similarity">
    <text evidence="11">Belongs to the binding-protein-dependent transport system permease family.</text>
</comment>
<feature type="transmembrane region" description="Helical" evidence="11">
    <location>
        <begin position="179"/>
        <end position="202"/>
    </location>
</feature>
<dbReference type="PANTHER" id="PTHR43297">
    <property type="entry name" value="OLIGOPEPTIDE TRANSPORT ATP-BINDING PROTEIN APPD"/>
    <property type="match status" value="1"/>
</dbReference>
<proteinExistence type="inferred from homology"/>
<feature type="transmembrane region" description="Helical" evidence="11">
    <location>
        <begin position="123"/>
        <end position="140"/>
    </location>
</feature>